<dbReference type="GO" id="GO:0004634">
    <property type="term" value="F:phosphopyruvate hydratase activity"/>
    <property type="evidence" value="ECO:0007669"/>
    <property type="project" value="UniProtKB-EC"/>
</dbReference>
<keyword evidence="9" id="KW-0479">Metal-binding</keyword>
<dbReference type="EMBL" id="ADNS01000004">
    <property type="protein sequence ID" value="EFG81991.1"/>
    <property type="molecule type" value="Genomic_DNA"/>
</dbReference>
<dbReference type="SMART" id="SM01192">
    <property type="entry name" value="Enolase_C"/>
    <property type="match status" value="1"/>
</dbReference>
<dbReference type="PANTHER" id="PTHR11902:SF1">
    <property type="entry name" value="ENOLASE"/>
    <property type="match status" value="1"/>
</dbReference>
<dbReference type="Proteomes" id="UP000006015">
    <property type="component" value="Unassembled WGS sequence"/>
</dbReference>
<dbReference type="Pfam" id="PF03952">
    <property type="entry name" value="Enolase_N"/>
    <property type="match status" value="1"/>
</dbReference>
<dbReference type="InterPro" id="IPR020811">
    <property type="entry name" value="Enolase_N"/>
</dbReference>
<dbReference type="HAMAP" id="MF_00318">
    <property type="entry name" value="Enolase"/>
    <property type="match status" value="1"/>
</dbReference>
<gene>
    <name evidence="9 12" type="primary">eno</name>
    <name evidence="12" type="ORF">HMPREF0281_00697</name>
</gene>
<feature type="binding site" evidence="9">
    <location>
        <position position="282"/>
    </location>
    <ligand>
        <name>Mg(2+)</name>
        <dbReference type="ChEBI" id="CHEBI:18420"/>
    </ligand>
</feature>
<feature type="binding site" evidence="9">
    <location>
        <position position="385"/>
    </location>
    <ligand>
        <name>(2R)-2-phosphoglycerate</name>
        <dbReference type="ChEBI" id="CHEBI:58289"/>
    </ligand>
</feature>
<dbReference type="SFLD" id="SFLDS00001">
    <property type="entry name" value="Enolase"/>
    <property type="match status" value="1"/>
</dbReference>
<keyword evidence="13" id="KW-1185">Reference proteome</keyword>
<dbReference type="InterPro" id="IPR000941">
    <property type="entry name" value="Enolase"/>
</dbReference>
<feature type="domain" description="Enolase C-terminal TIM barrel" evidence="10">
    <location>
        <begin position="138"/>
        <end position="422"/>
    </location>
</feature>
<evidence type="ECO:0000259" key="11">
    <source>
        <dbReference type="SMART" id="SM01193"/>
    </source>
</evidence>
<keyword evidence="6 9" id="KW-0460">Magnesium</keyword>
<dbReference type="RefSeq" id="WP_003846315.1">
    <property type="nucleotide sequence ID" value="NZ_CP009244.1"/>
</dbReference>
<keyword evidence="7 9" id="KW-0324">Glycolysis</keyword>
<dbReference type="EC" id="4.2.1.11" evidence="3 9"/>
<sequence>MADILHVFAREIMDSRGNPTVEAEVFLDDGAHGTAGVPSGASTGVHEAHELRDGGDRYQGKGVLKAVENVNEEIADELVGFEADDQRLIDQAMIALDGTENKSRLGANAILGVSIAAAKAAAQSAGLPLYRYIGGPNAHILPVPMMNILNGGAHADSGVDVQEFMIAPIGAETFSEALQVGAEVYHSLKAVIKDKGLSTGLGDEGGFAPSVDSTKAALDLIVEAVEKSGYKLGEDIALALDVASSEFYKDGKYHFEGGEHTAEEMTKVYAELIEQYPIVSIEDPLDEDDWAGYSTLIAAVGEKVQIVGDDLFATNPTRLQRGIDEKAANALLVKVNQIGTLSETFDAVDLAHRNGFRTMMSHRSGETEDTTIADLAVALGCGQIKTGAPARSERVAKYNQLIRIEQELDDAAVYAGRSAFPRFQK</sequence>
<dbReference type="Gene3D" id="3.30.390.10">
    <property type="entry name" value="Enolase-like, N-terminal domain"/>
    <property type="match status" value="1"/>
</dbReference>
<dbReference type="SFLD" id="SFLDG00178">
    <property type="entry name" value="enolase"/>
    <property type="match status" value="1"/>
</dbReference>
<comment type="subcellular location">
    <subcellularLocation>
        <location evidence="9">Cytoplasm</location>
    </subcellularLocation>
    <subcellularLocation>
        <location evidence="9">Secreted</location>
    </subcellularLocation>
    <subcellularLocation>
        <location evidence="9">Cell surface</location>
    </subcellularLocation>
    <text evidence="9">Fractions of enolase are present in both the cytoplasm and on the cell surface.</text>
</comment>
<feature type="active site" description="Proton acceptor" evidence="9">
    <location>
        <position position="334"/>
    </location>
</feature>
<comment type="caution">
    <text evidence="12">The sequence shown here is derived from an EMBL/GenBank/DDBJ whole genome shotgun (WGS) entry which is preliminary data.</text>
</comment>
<protein>
    <recommendedName>
        <fullName evidence="4 9">Enolase</fullName>
        <ecNumber evidence="3 9">4.2.1.11</ecNumber>
    </recommendedName>
    <alternativeName>
        <fullName evidence="9">2-phospho-D-glycerate hydro-lyase</fullName>
    </alternativeName>
    <alternativeName>
        <fullName evidence="9">2-phosphoglycerate dehydratase</fullName>
    </alternativeName>
</protein>
<dbReference type="NCBIfam" id="TIGR01060">
    <property type="entry name" value="eno"/>
    <property type="match status" value="1"/>
</dbReference>
<dbReference type="CDD" id="cd03313">
    <property type="entry name" value="enolase"/>
    <property type="match status" value="1"/>
</dbReference>
<dbReference type="InterPro" id="IPR036849">
    <property type="entry name" value="Enolase-like_C_sf"/>
</dbReference>
<dbReference type="SUPFAM" id="SSF51604">
    <property type="entry name" value="Enolase C-terminal domain-like"/>
    <property type="match status" value="1"/>
</dbReference>
<dbReference type="InterPro" id="IPR029017">
    <property type="entry name" value="Enolase-like_N"/>
</dbReference>
<dbReference type="PRINTS" id="PR00148">
    <property type="entry name" value="ENOLASE"/>
</dbReference>
<dbReference type="SFLD" id="SFLDF00002">
    <property type="entry name" value="enolase"/>
    <property type="match status" value="1"/>
</dbReference>
<dbReference type="PROSITE" id="PS00164">
    <property type="entry name" value="ENOLASE"/>
    <property type="match status" value="1"/>
</dbReference>
<evidence type="ECO:0000259" key="10">
    <source>
        <dbReference type="SMART" id="SM01192"/>
    </source>
</evidence>
<comment type="function">
    <text evidence="9">Catalyzes the reversible conversion of 2-phosphoglycerate (2-PG) into phosphoenolpyruvate (PEP). It is essential for the degradation of carbohydrates via glycolysis.</text>
</comment>
<name>A0ABN0AGQ2_CORAM</name>
<feature type="active site" description="Proton donor" evidence="9">
    <location>
        <position position="204"/>
    </location>
</feature>
<comment type="similarity">
    <text evidence="2 9">Belongs to the enolase family.</text>
</comment>
<evidence type="ECO:0000256" key="6">
    <source>
        <dbReference type="ARBA" id="ARBA00022842"/>
    </source>
</evidence>
<accession>A0ABN0AGQ2</accession>
<feature type="binding site" evidence="9">
    <location>
        <position position="364"/>
    </location>
    <ligand>
        <name>(2R)-2-phosphoglycerate</name>
        <dbReference type="ChEBI" id="CHEBI:58289"/>
    </ligand>
</feature>
<feature type="domain" description="Enolase N-terminal" evidence="11">
    <location>
        <begin position="4"/>
        <end position="133"/>
    </location>
</feature>
<dbReference type="PIRSF" id="PIRSF001400">
    <property type="entry name" value="Enolase"/>
    <property type="match status" value="1"/>
</dbReference>
<organism evidence="12 13">
    <name type="scientific">Corynebacterium ammoniagenes DSM 20306</name>
    <dbReference type="NCBI Taxonomy" id="649754"/>
    <lineage>
        <taxon>Bacteria</taxon>
        <taxon>Bacillati</taxon>
        <taxon>Actinomycetota</taxon>
        <taxon>Actinomycetes</taxon>
        <taxon>Mycobacteriales</taxon>
        <taxon>Corynebacteriaceae</taxon>
        <taxon>Corynebacterium</taxon>
    </lineage>
</organism>
<reference evidence="12 13" key="1">
    <citation type="submission" date="2010-04" db="EMBL/GenBank/DDBJ databases">
        <authorList>
            <person name="Weinstock G."/>
            <person name="Sodergren E."/>
            <person name="Clifton S."/>
            <person name="Fulton L."/>
            <person name="Fulton B."/>
            <person name="Courtney L."/>
            <person name="Fronick C."/>
            <person name="Harrison M."/>
            <person name="Strong C."/>
            <person name="Farmer C."/>
            <person name="Delahaunty K."/>
            <person name="Markovic C."/>
            <person name="Hall O."/>
            <person name="Minx P."/>
            <person name="Tomlinson C."/>
            <person name="Mitreva M."/>
            <person name="Hou S."/>
            <person name="Wollam A."/>
            <person name="Pepin K.H."/>
            <person name="Johnson M."/>
            <person name="Bhonagiri V."/>
            <person name="Zhang X."/>
            <person name="Suruliraj S."/>
            <person name="Warren W."/>
            <person name="Chinwalla A."/>
            <person name="Mardis E.R."/>
            <person name="Wilson R.K."/>
        </authorList>
    </citation>
    <scope>NUCLEOTIDE SEQUENCE [LARGE SCALE GENOMIC DNA]</scope>
    <source>
        <strain evidence="12 13">DSM 20306</strain>
    </source>
</reference>
<evidence type="ECO:0000256" key="2">
    <source>
        <dbReference type="ARBA" id="ARBA00009604"/>
    </source>
</evidence>
<proteinExistence type="inferred from homology"/>
<dbReference type="SMART" id="SM01193">
    <property type="entry name" value="Enolase_N"/>
    <property type="match status" value="1"/>
</dbReference>
<dbReference type="Pfam" id="PF00113">
    <property type="entry name" value="Enolase_C"/>
    <property type="match status" value="1"/>
</dbReference>
<keyword evidence="9" id="KW-0963">Cytoplasm</keyword>
<evidence type="ECO:0000313" key="13">
    <source>
        <dbReference type="Proteomes" id="UP000006015"/>
    </source>
</evidence>
<dbReference type="Gene3D" id="3.20.20.120">
    <property type="entry name" value="Enolase-like C-terminal domain"/>
    <property type="match status" value="1"/>
</dbReference>
<dbReference type="InterPro" id="IPR020810">
    <property type="entry name" value="Enolase_C"/>
</dbReference>
<dbReference type="PANTHER" id="PTHR11902">
    <property type="entry name" value="ENOLASE"/>
    <property type="match status" value="1"/>
</dbReference>
<evidence type="ECO:0000256" key="3">
    <source>
        <dbReference type="ARBA" id="ARBA00012058"/>
    </source>
</evidence>
<feature type="binding site" evidence="9">
    <location>
        <position position="334"/>
    </location>
    <ligand>
        <name>(2R)-2-phosphoglycerate</name>
        <dbReference type="ChEBI" id="CHEBI:58289"/>
    </ligand>
</feature>
<keyword evidence="8 9" id="KW-0456">Lyase</keyword>
<evidence type="ECO:0000256" key="1">
    <source>
        <dbReference type="ARBA" id="ARBA00005031"/>
    </source>
</evidence>
<feature type="binding site" evidence="9">
    <location>
        <position position="241"/>
    </location>
    <ligand>
        <name>Mg(2+)</name>
        <dbReference type="ChEBI" id="CHEBI:18420"/>
    </ligand>
</feature>
<comment type="catalytic activity">
    <reaction evidence="9">
        <text>(2R)-2-phosphoglycerate = phosphoenolpyruvate + H2O</text>
        <dbReference type="Rhea" id="RHEA:10164"/>
        <dbReference type="ChEBI" id="CHEBI:15377"/>
        <dbReference type="ChEBI" id="CHEBI:58289"/>
        <dbReference type="ChEBI" id="CHEBI:58702"/>
        <dbReference type="EC" id="4.2.1.11"/>
    </reaction>
</comment>
<evidence type="ECO:0000256" key="7">
    <source>
        <dbReference type="ARBA" id="ARBA00023152"/>
    </source>
</evidence>
<feature type="binding site" evidence="9">
    <location>
        <position position="309"/>
    </location>
    <ligand>
        <name>Mg(2+)</name>
        <dbReference type="ChEBI" id="CHEBI:18420"/>
    </ligand>
</feature>
<comment type="cofactor">
    <cofactor evidence="9">
        <name>Mg(2+)</name>
        <dbReference type="ChEBI" id="CHEBI:18420"/>
    </cofactor>
    <text evidence="9">Binds a second Mg(2+) ion via substrate during catalysis.</text>
</comment>
<dbReference type="InterPro" id="IPR020809">
    <property type="entry name" value="Enolase_CS"/>
</dbReference>
<evidence type="ECO:0000256" key="8">
    <source>
        <dbReference type="ARBA" id="ARBA00023239"/>
    </source>
</evidence>
<evidence type="ECO:0000256" key="4">
    <source>
        <dbReference type="ARBA" id="ARBA00017068"/>
    </source>
</evidence>
<evidence type="ECO:0000313" key="12">
    <source>
        <dbReference type="EMBL" id="EFG81991.1"/>
    </source>
</evidence>
<evidence type="ECO:0000256" key="5">
    <source>
        <dbReference type="ARBA" id="ARBA00022525"/>
    </source>
</evidence>
<feature type="binding site" evidence="9">
    <location>
        <position position="162"/>
    </location>
    <ligand>
        <name>(2R)-2-phosphoglycerate</name>
        <dbReference type="ChEBI" id="CHEBI:58289"/>
    </ligand>
</feature>
<comment type="pathway">
    <text evidence="1 9">Carbohydrate degradation; glycolysis; pyruvate from D-glyceraldehyde 3-phosphate: step 4/5.</text>
</comment>
<evidence type="ECO:0000256" key="9">
    <source>
        <dbReference type="HAMAP-Rule" id="MF_00318"/>
    </source>
</evidence>
<keyword evidence="5 9" id="KW-0964">Secreted</keyword>
<feature type="binding site" evidence="9">
    <location>
        <position position="363"/>
    </location>
    <ligand>
        <name>(2R)-2-phosphoglycerate</name>
        <dbReference type="ChEBI" id="CHEBI:58289"/>
    </ligand>
</feature>
<dbReference type="SUPFAM" id="SSF54826">
    <property type="entry name" value="Enolase N-terminal domain-like"/>
    <property type="match status" value="1"/>
</dbReference>